<evidence type="ECO:0000313" key="1">
    <source>
        <dbReference type="EMBL" id="ANW11178.1"/>
    </source>
</evidence>
<sequence length="260" mass="28308">MQSPSSRDESPSPSEVQSDVKIWEDLFNSQPEVRAYLGNLMDCITVVDQLQLIQKYFYSVDGDEEALALSQITLCQLGMSIAEAAGVNFQLPDSDIGVLANYKRSFDSIGNGPIGLKRSFDGIGNGQIELKRSFDSIGNGPIGLKRSFDSIGNGPIGLKRSFDSIGNGPISLKRSFDSIGNGPIGLRRSHDSIGFGPIGLKRSFGGIGGRPASYKRNTADNEPELYQEETPKTNMEFPVLSKLREIEAELNQKANSNIKK</sequence>
<protein>
    <submittedName>
        <fullName evidence="1">FDSIG-like</fullName>
    </submittedName>
</protein>
<dbReference type="EMBL" id="KX095878">
    <property type="protein sequence ID" value="ANW11178.1"/>
    <property type="molecule type" value="mRNA"/>
</dbReference>
<reference evidence="1" key="1">
    <citation type="submission" date="2016-04" db="EMBL/GenBank/DDBJ databases">
        <title>In silico prediction of neuropeptides/peptide hormone transcripts in the cheilostome bryozoan Bugula neritina.</title>
        <authorList>
            <person name="Yue Him W."/>
            <person name="Yu L."/>
            <person name="Zhang G."/>
            <person name="He L.-S."/>
            <person name="Qian P.-Y."/>
        </authorList>
    </citation>
    <scope>NUCLEOTIDE SEQUENCE</scope>
</reference>
<accession>A0A1B1V2N9</accession>
<dbReference type="AlphaFoldDB" id="A0A1B1V2N9"/>
<name>A0A1B1V2N9_BUGNE</name>
<gene>
    <name evidence="1" type="primary">FDSIGL</name>
</gene>
<proteinExistence type="evidence at transcript level"/>
<organism evidence="1">
    <name type="scientific">Bugula neritina</name>
    <name type="common">Brown bryozoan</name>
    <name type="synonym">Sertularia neritina</name>
    <dbReference type="NCBI Taxonomy" id="10212"/>
    <lineage>
        <taxon>Eukaryota</taxon>
        <taxon>Metazoa</taxon>
        <taxon>Spiralia</taxon>
        <taxon>Lophotrochozoa</taxon>
        <taxon>Bryozoa</taxon>
        <taxon>Gymnolaemata</taxon>
        <taxon>Cheilostomatida</taxon>
        <taxon>Flustrina</taxon>
        <taxon>Buguloidea</taxon>
        <taxon>Bugulidae</taxon>
        <taxon>Bugula</taxon>
    </lineage>
</organism>